<feature type="compositionally biased region" description="Basic and acidic residues" evidence="1">
    <location>
        <begin position="119"/>
        <end position="147"/>
    </location>
</feature>
<feature type="compositionally biased region" description="Basic and acidic residues" evidence="1">
    <location>
        <begin position="74"/>
        <end position="106"/>
    </location>
</feature>
<evidence type="ECO:0000256" key="1">
    <source>
        <dbReference type="SAM" id="MobiDB-lite"/>
    </source>
</evidence>
<feature type="compositionally biased region" description="Basic residues" evidence="1">
    <location>
        <begin position="109"/>
        <end position="118"/>
    </location>
</feature>
<gene>
    <name evidence="2" type="ORF">Syun_029493</name>
</gene>
<feature type="compositionally biased region" description="Basic and acidic residues" evidence="1">
    <location>
        <begin position="171"/>
        <end position="182"/>
    </location>
</feature>
<evidence type="ECO:0000313" key="2">
    <source>
        <dbReference type="EMBL" id="KAK9087099.1"/>
    </source>
</evidence>
<comment type="caution">
    <text evidence="2">The sequence shown here is derived from an EMBL/GenBank/DDBJ whole genome shotgun (WGS) entry which is preliminary data.</text>
</comment>
<name>A0AAP0EDU2_9MAGN</name>
<sequence length="229" mass="25114">MTEEISSGVIIELLLKASNVLDMQRCEAAVNATTVRAKEGDDDGDGFGSGGETGNEEDEGRRCGGSKTGTQRQADGDESARDERGDGCCERREETGVTVVRGERSGGSKMRKVKKKREIGREGRGRERYGTKEREKTMEREREERRRQGLGSPGVEPTARKGARRRSPAAADERRDTCEGRGRTAAAVVSSQHRRRCSSGRPATRRLRGVVRLWTGRRGNNTSDSDEGG</sequence>
<accession>A0AAP0EDU2</accession>
<dbReference type="EMBL" id="JBBNAF010000013">
    <property type="protein sequence ID" value="KAK9087099.1"/>
    <property type="molecule type" value="Genomic_DNA"/>
</dbReference>
<dbReference type="Proteomes" id="UP001420932">
    <property type="component" value="Unassembled WGS sequence"/>
</dbReference>
<reference evidence="2 3" key="1">
    <citation type="submission" date="2024-01" db="EMBL/GenBank/DDBJ databases">
        <title>Genome assemblies of Stephania.</title>
        <authorList>
            <person name="Yang L."/>
        </authorList>
    </citation>
    <scope>NUCLEOTIDE SEQUENCE [LARGE SCALE GENOMIC DNA]</scope>
    <source>
        <strain evidence="2">YNDBR</strain>
        <tissue evidence="2">Leaf</tissue>
    </source>
</reference>
<proteinExistence type="predicted"/>
<keyword evidence="3" id="KW-1185">Reference proteome</keyword>
<feature type="region of interest" description="Disordered" evidence="1">
    <location>
        <begin position="33"/>
        <end position="229"/>
    </location>
</feature>
<dbReference type="AlphaFoldDB" id="A0AAP0EDU2"/>
<feature type="compositionally biased region" description="Basic residues" evidence="1">
    <location>
        <begin position="192"/>
        <end position="209"/>
    </location>
</feature>
<protein>
    <submittedName>
        <fullName evidence="2">Uncharacterized protein</fullName>
    </submittedName>
</protein>
<organism evidence="2 3">
    <name type="scientific">Stephania yunnanensis</name>
    <dbReference type="NCBI Taxonomy" id="152371"/>
    <lineage>
        <taxon>Eukaryota</taxon>
        <taxon>Viridiplantae</taxon>
        <taxon>Streptophyta</taxon>
        <taxon>Embryophyta</taxon>
        <taxon>Tracheophyta</taxon>
        <taxon>Spermatophyta</taxon>
        <taxon>Magnoliopsida</taxon>
        <taxon>Ranunculales</taxon>
        <taxon>Menispermaceae</taxon>
        <taxon>Menispermoideae</taxon>
        <taxon>Cissampelideae</taxon>
        <taxon>Stephania</taxon>
    </lineage>
</organism>
<evidence type="ECO:0000313" key="3">
    <source>
        <dbReference type="Proteomes" id="UP001420932"/>
    </source>
</evidence>